<evidence type="ECO:0000259" key="6">
    <source>
        <dbReference type="Pfam" id="PF00520"/>
    </source>
</evidence>
<dbReference type="Proteomes" id="UP000007800">
    <property type="component" value="Unassembled WGS sequence"/>
</dbReference>
<evidence type="ECO:0000256" key="4">
    <source>
        <dbReference type="ARBA" id="ARBA00023136"/>
    </source>
</evidence>
<dbReference type="AlphaFoldDB" id="C5M1J9"/>
<dbReference type="Gene3D" id="1.10.287.70">
    <property type="match status" value="1"/>
</dbReference>
<dbReference type="GO" id="GO:0005216">
    <property type="term" value="F:monoatomic ion channel activity"/>
    <property type="evidence" value="ECO:0007669"/>
    <property type="project" value="InterPro"/>
</dbReference>
<name>C5M1J9_PERM5</name>
<comment type="subcellular location">
    <subcellularLocation>
        <location evidence="1">Membrane</location>
        <topology evidence="1">Multi-pass membrane protein</topology>
    </subcellularLocation>
</comment>
<keyword evidence="2 5" id="KW-0812">Transmembrane</keyword>
<reference evidence="7 8" key="1">
    <citation type="submission" date="2008-07" db="EMBL/GenBank/DDBJ databases">
        <authorList>
            <person name="El-Sayed N."/>
            <person name="Caler E."/>
            <person name="Inman J."/>
            <person name="Amedeo P."/>
            <person name="Hass B."/>
            <person name="Wortman J."/>
        </authorList>
    </citation>
    <scope>NUCLEOTIDE SEQUENCE [LARGE SCALE GENOMIC DNA]</scope>
    <source>
        <strain evidence="8">ATCC 50983 / TXsc</strain>
    </source>
</reference>
<dbReference type="SUPFAM" id="SSF81324">
    <property type="entry name" value="Voltage-gated potassium channels"/>
    <property type="match status" value="1"/>
</dbReference>
<dbReference type="GeneID" id="9053484"/>
<proteinExistence type="predicted"/>
<keyword evidence="3 5" id="KW-1133">Transmembrane helix</keyword>
<evidence type="ECO:0000256" key="1">
    <source>
        <dbReference type="ARBA" id="ARBA00004141"/>
    </source>
</evidence>
<protein>
    <recommendedName>
        <fullName evidence="6">Ion transport domain-containing protein</fullName>
    </recommendedName>
</protein>
<dbReference type="InParanoid" id="C5M1J9"/>
<dbReference type="Pfam" id="PF00520">
    <property type="entry name" value="Ion_trans"/>
    <property type="match status" value="1"/>
</dbReference>
<dbReference type="OrthoDB" id="431720at2759"/>
<sequence length="87" mass="9812">MISSGGWDHKEYFGTVLRSMYTLFQVITLENWADGIVRHVVSNEPLMVIFFLVFIMITTFGLLNLVVGVIVEDTLATARYGPECLNP</sequence>
<feature type="transmembrane region" description="Helical" evidence="5">
    <location>
        <begin position="46"/>
        <end position="71"/>
    </location>
</feature>
<evidence type="ECO:0000313" key="7">
    <source>
        <dbReference type="EMBL" id="EEQ97143.1"/>
    </source>
</evidence>
<keyword evidence="4 5" id="KW-0472">Membrane</keyword>
<accession>C5M1J9</accession>
<dbReference type="InterPro" id="IPR005821">
    <property type="entry name" value="Ion_trans_dom"/>
</dbReference>
<dbReference type="GO" id="GO:0016020">
    <property type="term" value="C:membrane"/>
    <property type="evidence" value="ECO:0007669"/>
    <property type="project" value="UniProtKB-SubCell"/>
</dbReference>
<evidence type="ECO:0000256" key="2">
    <source>
        <dbReference type="ARBA" id="ARBA00022692"/>
    </source>
</evidence>
<dbReference type="RefSeq" id="XP_002764426.1">
    <property type="nucleotide sequence ID" value="XM_002764380.1"/>
</dbReference>
<evidence type="ECO:0000313" key="8">
    <source>
        <dbReference type="Proteomes" id="UP000007800"/>
    </source>
</evidence>
<keyword evidence="8" id="KW-1185">Reference proteome</keyword>
<organism evidence="8">
    <name type="scientific">Perkinsus marinus (strain ATCC 50983 / TXsc)</name>
    <dbReference type="NCBI Taxonomy" id="423536"/>
    <lineage>
        <taxon>Eukaryota</taxon>
        <taxon>Sar</taxon>
        <taxon>Alveolata</taxon>
        <taxon>Perkinsozoa</taxon>
        <taxon>Perkinsea</taxon>
        <taxon>Perkinsida</taxon>
        <taxon>Perkinsidae</taxon>
        <taxon>Perkinsus</taxon>
    </lineage>
</organism>
<gene>
    <name evidence="7" type="ORF">Pmar_PMAR028600</name>
</gene>
<dbReference type="EMBL" id="GG687510">
    <property type="protein sequence ID" value="EEQ97143.1"/>
    <property type="molecule type" value="Genomic_DNA"/>
</dbReference>
<evidence type="ECO:0000256" key="3">
    <source>
        <dbReference type="ARBA" id="ARBA00022989"/>
    </source>
</evidence>
<feature type="domain" description="Ion transport" evidence="6">
    <location>
        <begin position="11"/>
        <end position="72"/>
    </location>
</feature>
<evidence type="ECO:0000256" key="5">
    <source>
        <dbReference type="SAM" id="Phobius"/>
    </source>
</evidence>